<dbReference type="Proteomes" id="UP000799441">
    <property type="component" value="Unassembled WGS sequence"/>
</dbReference>
<feature type="non-terminal residue" evidence="3">
    <location>
        <position position="1"/>
    </location>
</feature>
<dbReference type="GO" id="GO:0005697">
    <property type="term" value="C:telomerase holoenzyme complex"/>
    <property type="evidence" value="ECO:0007669"/>
    <property type="project" value="TreeGrafter"/>
</dbReference>
<evidence type="ECO:0000313" key="3">
    <source>
        <dbReference type="EMBL" id="KAF2723963.1"/>
    </source>
</evidence>
<feature type="domain" description="DNA/RNA-binding" evidence="2">
    <location>
        <begin position="178"/>
        <end position="268"/>
    </location>
</feature>
<evidence type="ECO:0000259" key="2">
    <source>
        <dbReference type="Pfam" id="PF10373"/>
    </source>
</evidence>
<dbReference type="FunFam" id="1.25.40.10:FF:000202">
    <property type="entry name" value="Unplaced genomic scaffold supercont1.7, whole genome shotgun sequence"/>
    <property type="match status" value="1"/>
</dbReference>
<evidence type="ECO:0000313" key="4">
    <source>
        <dbReference type="Proteomes" id="UP000799441"/>
    </source>
</evidence>
<sequence length="641" mass="71489">KDKYPGLILAPVAAPISQDQLAMEVKSIYGGLVLVEAKCINIDAAQAADPTYELSAEQWQALIALHRTLLYEHHDFLMATQHPSANDALKGLATKYSMPARMWRHGIHAFLEVLRHRRPDSQEYMIAFIYLAYQMIALLYETVESFKDTWIECLGDLARYRMAIEEEREAHATWGGVAARWYTLANDRHPAVGRLNHHLGILERPSLRKMYFYAKSLTCVLPFTNAKDSMATLCNPILYDDELMRSPNQPAEARVMYYQAMVFTGYAEATTHAAREEALALLGQESSSFILRVGVSLAITNIAALFEYGSSTNALRATFAHGVSRSLRQTQALPKLQAQEDVYPDTLHLTNAVPTALEFCYSCFELGLKQIDDQTAMQNVSPFVHVMLAWVHGVISLRPWMVALDQRPAASFRDIEGVLVDGPYMPWGPLALFLNTLIVYCPLTPRVLQCAEADAFLGAESQEYRPLPEDFMIRGLIWSQFYATQEWFDGKLEDDNRHIETDATHKMRAERIQWLGLLLAKHTNNLHFDAERQRFSASISRHSKQPNGPRSSSPMQGSLTASTLVSTSPINSTYSSVGAAPATVNGSLSPSSATLSAMSEGLESSPESWTNVGFRTKRAGVSMPLDQSTLCHAGEPSTDMR</sequence>
<dbReference type="EMBL" id="MU003774">
    <property type="protein sequence ID" value="KAF2723963.1"/>
    <property type="molecule type" value="Genomic_DNA"/>
</dbReference>
<dbReference type="OrthoDB" id="2017974at2759"/>
<feature type="region of interest" description="Disordered" evidence="1">
    <location>
        <begin position="537"/>
        <end position="562"/>
    </location>
</feature>
<reference evidence="3" key="1">
    <citation type="journal article" date="2020" name="Stud. Mycol.">
        <title>101 Dothideomycetes genomes: a test case for predicting lifestyles and emergence of pathogens.</title>
        <authorList>
            <person name="Haridas S."/>
            <person name="Albert R."/>
            <person name="Binder M."/>
            <person name="Bloem J."/>
            <person name="Labutti K."/>
            <person name="Salamov A."/>
            <person name="Andreopoulos B."/>
            <person name="Baker S."/>
            <person name="Barry K."/>
            <person name="Bills G."/>
            <person name="Bluhm B."/>
            <person name="Cannon C."/>
            <person name="Castanera R."/>
            <person name="Culley D."/>
            <person name="Daum C."/>
            <person name="Ezra D."/>
            <person name="Gonzalez J."/>
            <person name="Henrissat B."/>
            <person name="Kuo A."/>
            <person name="Liang C."/>
            <person name="Lipzen A."/>
            <person name="Lutzoni F."/>
            <person name="Magnuson J."/>
            <person name="Mondo S."/>
            <person name="Nolan M."/>
            <person name="Ohm R."/>
            <person name="Pangilinan J."/>
            <person name="Park H.-J."/>
            <person name="Ramirez L."/>
            <person name="Alfaro M."/>
            <person name="Sun H."/>
            <person name="Tritt A."/>
            <person name="Yoshinaga Y."/>
            <person name="Zwiers L.-H."/>
            <person name="Turgeon B."/>
            <person name="Goodwin S."/>
            <person name="Spatafora J."/>
            <person name="Crous P."/>
            <person name="Grigoriev I."/>
        </authorList>
    </citation>
    <scope>NUCLEOTIDE SEQUENCE</scope>
    <source>
        <strain evidence="3">CBS 116435</strain>
    </source>
</reference>
<feature type="compositionally biased region" description="Polar residues" evidence="1">
    <location>
        <begin position="584"/>
        <end position="597"/>
    </location>
</feature>
<accession>A0A9P4QB65</accession>
<dbReference type="Pfam" id="PF10373">
    <property type="entry name" value="EST1_DNA_bind"/>
    <property type="match status" value="1"/>
</dbReference>
<dbReference type="InterPro" id="IPR018834">
    <property type="entry name" value="DNA/RNA-bd_Est1-type"/>
</dbReference>
<keyword evidence="4" id="KW-1185">Reference proteome</keyword>
<proteinExistence type="predicted"/>
<dbReference type="PANTHER" id="PTHR15696">
    <property type="entry name" value="SMG-7 SUPPRESSOR WITH MORPHOLOGICAL EFFECT ON GENITALIA PROTEIN 7"/>
    <property type="match status" value="1"/>
</dbReference>
<dbReference type="PANTHER" id="PTHR15696:SF0">
    <property type="entry name" value="TELOMERASE-BINDING PROTEIN EST1A"/>
    <property type="match status" value="1"/>
</dbReference>
<dbReference type="InterPro" id="IPR045153">
    <property type="entry name" value="Est1/Ebs1-like"/>
</dbReference>
<evidence type="ECO:0000256" key="1">
    <source>
        <dbReference type="SAM" id="MobiDB-lite"/>
    </source>
</evidence>
<dbReference type="AlphaFoldDB" id="A0A9P4QB65"/>
<feature type="region of interest" description="Disordered" evidence="1">
    <location>
        <begin position="579"/>
        <end position="609"/>
    </location>
</feature>
<name>A0A9P4QB65_9PEZI</name>
<dbReference type="InterPro" id="IPR011990">
    <property type="entry name" value="TPR-like_helical_dom_sf"/>
</dbReference>
<dbReference type="GO" id="GO:0070034">
    <property type="term" value="F:telomerase RNA binding"/>
    <property type="evidence" value="ECO:0007669"/>
    <property type="project" value="TreeGrafter"/>
</dbReference>
<gene>
    <name evidence="3" type="ORF">K431DRAFT_218859</name>
</gene>
<protein>
    <recommendedName>
        <fullName evidence="2">DNA/RNA-binding domain-containing protein</fullName>
    </recommendedName>
</protein>
<dbReference type="SUPFAM" id="SSF48452">
    <property type="entry name" value="TPR-like"/>
    <property type="match status" value="1"/>
</dbReference>
<organism evidence="3 4">
    <name type="scientific">Polychaeton citri CBS 116435</name>
    <dbReference type="NCBI Taxonomy" id="1314669"/>
    <lineage>
        <taxon>Eukaryota</taxon>
        <taxon>Fungi</taxon>
        <taxon>Dikarya</taxon>
        <taxon>Ascomycota</taxon>
        <taxon>Pezizomycotina</taxon>
        <taxon>Dothideomycetes</taxon>
        <taxon>Dothideomycetidae</taxon>
        <taxon>Capnodiales</taxon>
        <taxon>Capnodiaceae</taxon>
        <taxon>Polychaeton</taxon>
    </lineage>
</organism>
<dbReference type="GO" id="GO:0000184">
    <property type="term" value="P:nuclear-transcribed mRNA catabolic process, nonsense-mediated decay"/>
    <property type="evidence" value="ECO:0007669"/>
    <property type="project" value="TreeGrafter"/>
</dbReference>
<comment type="caution">
    <text evidence="3">The sequence shown here is derived from an EMBL/GenBank/DDBJ whole genome shotgun (WGS) entry which is preliminary data.</text>
</comment>
<dbReference type="GO" id="GO:0042162">
    <property type="term" value="F:telomeric DNA binding"/>
    <property type="evidence" value="ECO:0007669"/>
    <property type="project" value="TreeGrafter"/>
</dbReference>
<dbReference type="Gene3D" id="1.25.40.10">
    <property type="entry name" value="Tetratricopeptide repeat domain"/>
    <property type="match status" value="1"/>
</dbReference>